<evidence type="ECO:0000313" key="3">
    <source>
        <dbReference type="Proteomes" id="UP000009170"/>
    </source>
</evidence>
<dbReference type="Proteomes" id="UP000195557">
    <property type="component" value="Unassembled WGS sequence"/>
</dbReference>
<accession>A0A1Y5IE20</accession>
<dbReference type="EMBL" id="CAID01000005">
    <property type="protein sequence ID" value="CEF98132.1"/>
    <property type="molecule type" value="Genomic_DNA"/>
</dbReference>
<reference evidence="1" key="2">
    <citation type="journal article" date="2014" name="BMC Genomics">
        <title>An improved genome of the model marine alga Ostreococcus tauri unfolds by assessing Illumina de novo assemblies.</title>
        <authorList>
            <person name="Blanc-Mathieu R."/>
            <person name="Verhelst B."/>
            <person name="Derelle E."/>
            <person name="Rombauts S."/>
            <person name="Bouget F.Y."/>
            <person name="Carre I."/>
            <person name="Chateau A."/>
            <person name="Eyre-Walker A."/>
            <person name="Grimsley N."/>
            <person name="Moreau H."/>
            <person name="Piegu B."/>
            <person name="Rivals E."/>
            <person name="Schackwitz W."/>
            <person name="Van de Peer Y."/>
            <person name="Piganeau G."/>
        </authorList>
    </citation>
    <scope>NUCLEOTIDE SEQUENCE</scope>
    <source>
        <strain evidence="1">RCC4221</strain>
    </source>
</reference>
<gene>
    <name evidence="2" type="ORF">BE221DRAFT_190098</name>
    <name evidence="1" type="ORF">OT_ostta05g04390</name>
</gene>
<evidence type="ECO:0000313" key="2">
    <source>
        <dbReference type="EMBL" id="OUS47786.1"/>
    </source>
</evidence>
<dbReference type="OrthoDB" id="10494831at2759"/>
<dbReference type="Proteomes" id="UP000009170">
    <property type="component" value="Unassembled WGS sequence"/>
</dbReference>
<protein>
    <submittedName>
        <fullName evidence="1">Unnamed product</fullName>
    </submittedName>
</protein>
<keyword evidence="3" id="KW-1185">Reference proteome</keyword>
<dbReference type="AlphaFoldDB" id="A0A090M631"/>
<dbReference type="EMBL" id="KZ155776">
    <property type="protein sequence ID" value="OUS47786.1"/>
    <property type="molecule type" value="Genomic_DNA"/>
</dbReference>
<name>A0A090M631_OSTTA</name>
<dbReference type="InParanoid" id="A0A090M631"/>
<accession>A0A090M631</accession>
<evidence type="ECO:0000313" key="1">
    <source>
        <dbReference type="EMBL" id="CEF98132.1"/>
    </source>
</evidence>
<reference evidence="2" key="3">
    <citation type="submission" date="2017-04" db="EMBL/GenBank/DDBJ databases">
        <title>Population genomics of picophytoplankton unveils novel chromosome hypervariability.</title>
        <authorList>
            <consortium name="DOE Joint Genome Institute"/>
            <person name="Blanc-Mathieu R."/>
            <person name="Krasovec M."/>
            <person name="Hebrard M."/>
            <person name="Yau S."/>
            <person name="Desgranges E."/>
            <person name="Martin J."/>
            <person name="Schackwitz W."/>
            <person name="Kuo A."/>
            <person name="Salin G."/>
            <person name="Donnadieu C."/>
            <person name="Desdevises Y."/>
            <person name="Sanchez-Ferandin S."/>
            <person name="Moreau H."/>
            <person name="Rivals E."/>
            <person name="Grigoriev I.V."/>
            <person name="Grimsley N."/>
            <person name="Eyre-Walker A."/>
            <person name="Piganeau G."/>
        </authorList>
    </citation>
    <scope>NUCLEOTIDE SEQUENCE [LARGE SCALE GENOMIC DNA]</scope>
    <source>
        <strain evidence="2">RCC 1115</strain>
    </source>
</reference>
<reference evidence="1 3" key="1">
    <citation type="journal article" date="2006" name="Proc. Natl. Acad. Sci. U.S.A.">
        <title>Genome analysis of the smallest free-living eukaryote Ostreococcus tauri unveils many unique features.</title>
        <authorList>
            <person name="Derelle E."/>
            <person name="Ferraz C."/>
            <person name="Rombauts S."/>
            <person name="Rouze P."/>
            <person name="Worden A.Z."/>
            <person name="Robbens S."/>
            <person name="Partensky F."/>
            <person name="Degroeve S."/>
            <person name="Echeynie S."/>
            <person name="Cooke R."/>
            <person name="Saeys Y."/>
            <person name="Wuyts J."/>
            <person name="Jabbari K."/>
            <person name="Bowler C."/>
            <person name="Panaud O."/>
            <person name="Piegu B."/>
            <person name="Ball S.G."/>
            <person name="Ral J.-P."/>
            <person name="Bouget F.-Y."/>
            <person name="Piganeau G."/>
            <person name="De Baets B."/>
            <person name="Picard A."/>
            <person name="Delseny M."/>
            <person name="Demaille J."/>
            <person name="Van de Peer Y."/>
            <person name="Moreau H."/>
        </authorList>
    </citation>
    <scope>NUCLEOTIDE SEQUENCE [LARGE SCALE GENOMIC DNA]</scope>
    <source>
        <strain evidence="1 3">OTTH0595</strain>
    </source>
</reference>
<organism evidence="1 3">
    <name type="scientific">Ostreococcus tauri</name>
    <name type="common">Marine green alga</name>
    <dbReference type="NCBI Taxonomy" id="70448"/>
    <lineage>
        <taxon>Eukaryota</taxon>
        <taxon>Viridiplantae</taxon>
        <taxon>Chlorophyta</taxon>
        <taxon>Mamiellophyceae</taxon>
        <taxon>Mamiellales</taxon>
        <taxon>Bathycoccaceae</taxon>
        <taxon>Ostreococcus</taxon>
    </lineage>
</organism>
<accession>A0A454Y3W0</accession>
<proteinExistence type="predicted"/>
<sequence>MRAPRPLKGGLFANPELVYHDESGRKANLLTHEFGEDIAAKLGTRAAFHQTCVCRLDAKGDDGEDAWIEVDIAGPALDNYEFSPGGVPLCCAPVSAAEREGWTSTVEELVDACSEDELALARDFADRAYAFLQS</sequence>